<dbReference type="Proteomes" id="UP001211065">
    <property type="component" value="Unassembled WGS sequence"/>
</dbReference>
<accession>A0AAD5TT44</accession>
<organism evidence="1 2">
    <name type="scientific">Clydaea vesicula</name>
    <dbReference type="NCBI Taxonomy" id="447962"/>
    <lineage>
        <taxon>Eukaryota</taxon>
        <taxon>Fungi</taxon>
        <taxon>Fungi incertae sedis</taxon>
        <taxon>Chytridiomycota</taxon>
        <taxon>Chytridiomycota incertae sedis</taxon>
        <taxon>Chytridiomycetes</taxon>
        <taxon>Lobulomycetales</taxon>
        <taxon>Lobulomycetaceae</taxon>
        <taxon>Clydaea</taxon>
    </lineage>
</organism>
<reference evidence="1" key="1">
    <citation type="submission" date="2020-05" db="EMBL/GenBank/DDBJ databases">
        <title>Phylogenomic resolution of chytrid fungi.</title>
        <authorList>
            <person name="Stajich J.E."/>
            <person name="Amses K."/>
            <person name="Simmons R."/>
            <person name="Seto K."/>
            <person name="Myers J."/>
            <person name="Bonds A."/>
            <person name="Quandt C.A."/>
            <person name="Barry K."/>
            <person name="Liu P."/>
            <person name="Grigoriev I."/>
            <person name="Longcore J.E."/>
            <person name="James T.Y."/>
        </authorList>
    </citation>
    <scope>NUCLEOTIDE SEQUENCE</scope>
    <source>
        <strain evidence="1">JEL0476</strain>
    </source>
</reference>
<protein>
    <submittedName>
        <fullName evidence="1">Uncharacterized protein</fullName>
    </submittedName>
</protein>
<dbReference type="AlphaFoldDB" id="A0AAD5TT44"/>
<comment type="caution">
    <text evidence="1">The sequence shown here is derived from an EMBL/GenBank/DDBJ whole genome shotgun (WGS) entry which is preliminary data.</text>
</comment>
<feature type="non-terminal residue" evidence="1">
    <location>
        <position position="169"/>
    </location>
</feature>
<proteinExistence type="predicted"/>
<dbReference type="EMBL" id="JADGJW010001932">
    <property type="protein sequence ID" value="KAJ3200298.1"/>
    <property type="molecule type" value="Genomic_DNA"/>
</dbReference>
<evidence type="ECO:0000313" key="1">
    <source>
        <dbReference type="EMBL" id="KAJ3200298.1"/>
    </source>
</evidence>
<evidence type="ECO:0000313" key="2">
    <source>
        <dbReference type="Proteomes" id="UP001211065"/>
    </source>
</evidence>
<name>A0AAD5TT44_9FUNG</name>
<gene>
    <name evidence="1" type="ORF">HK099_002739</name>
</gene>
<keyword evidence="2" id="KW-1185">Reference proteome</keyword>
<sequence length="169" mass="20262">MSFKVKKNASFEKLGFWFWLQEGTLFSAEIKEQKNLDLGEEKFNLIRKIPLIENQLNFKKEILLLGNQGEFKIYEEKYKNLKKKKNVYPGFNNKKLKRMSFLRFKSTNFEFLLKSEKNYLEFISLYKIFDENKYDFNLMFPSMPEFSGDCLSLPFVCLGSIEVKHRIEN</sequence>